<dbReference type="AlphaFoldDB" id="A0A6G6SFW7"/>
<gene>
    <name evidence="1" type="ORF">GTH24_06740</name>
</gene>
<evidence type="ECO:0000313" key="2">
    <source>
        <dbReference type="Proteomes" id="UP000503287"/>
    </source>
</evidence>
<keyword evidence="2" id="KW-1185">Reference proteome</keyword>
<accession>A0A6G6SFW7</accession>
<name>A0A6G6SFW7_PROVU</name>
<dbReference type="EMBL" id="CP047344">
    <property type="protein sequence ID" value="QIF93604.1"/>
    <property type="molecule type" value="Genomic_DNA"/>
</dbReference>
<proteinExistence type="predicted"/>
<dbReference type="Proteomes" id="UP000503287">
    <property type="component" value="Chromosome"/>
</dbReference>
<reference evidence="1 2" key="1">
    <citation type="submission" date="2020-01" db="EMBL/GenBank/DDBJ databases">
        <title>The genomic epidemiology of tigecycline resistance gene tet(X) variants in a swine farm in China.</title>
        <authorList>
            <person name="Peng K."/>
            <person name="Li R."/>
        </authorList>
    </citation>
    <scope>NUCLEOTIDE SEQUENCE [LARGE SCALE GENOMIC DNA]</scope>
    <source>
        <strain evidence="1 2">ZN3</strain>
    </source>
</reference>
<evidence type="ECO:0000313" key="1">
    <source>
        <dbReference type="EMBL" id="QIF93604.1"/>
    </source>
</evidence>
<sequence length="133" mass="15505">MTLPDLPSAQNEYQAILFAKAYADSIKTYSRLTELKRKRMQAQEESAPEWFLRMVDIDIDYILFRLEQLERWGCDDDPRALASNIEQRIRIVFDMVSNFLKPSRMLWGSVKRTEVWLAESVKADTLKGNNSVA</sequence>
<dbReference type="RefSeq" id="WP_164526123.1">
    <property type="nucleotide sequence ID" value="NZ_CP047344.1"/>
</dbReference>
<organism evidence="1 2">
    <name type="scientific">Proteus vulgaris</name>
    <dbReference type="NCBI Taxonomy" id="585"/>
    <lineage>
        <taxon>Bacteria</taxon>
        <taxon>Pseudomonadati</taxon>
        <taxon>Pseudomonadota</taxon>
        <taxon>Gammaproteobacteria</taxon>
        <taxon>Enterobacterales</taxon>
        <taxon>Morganellaceae</taxon>
        <taxon>Proteus</taxon>
    </lineage>
</organism>
<protein>
    <submittedName>
        <fullName evidence="1">Uncharacterized protein</fullName>
    </submittedName>
</protein>